<keyword evidence="2" id="KW-1185">Reference proteome</keyword>
<dbReference type="KEGG" id="rga:RGR602_PC01455"/>
<evidence type="ECO:0000313" key="2">
    <source>
        <dbReference type="Proteomes" id="UP000031368"/>
    </source>
</evidence>
<keyword evidence="1" id="KW-0614">Plasmid</keyword>
<organism evidence="1 2">
    <name type="scientific">Rhizobium gallicum bv. gallicum R602sp</name>
    <dbReference type="NCBI Taxonomy" id="1041138"/>
    <lineage>
        <taxon>Bacteria</taxon>
        <taxon>Pseudomonadati</taxon>
        <taxon>Pseudomonadota</taxon>
        <taxon>Alphaproteobacteria</taxon>
        <taxon>Hyphomicrobiales</taxon>
        <taxon>Rhizobiaceae</taxon>
        <taxon>Rhizobium/Agrobacterium group</taxon>
        <taxon>Rhizobium</taxon>
    </lineage>
</organism>
<protein>
    <submittedName>
        <fullName evidence="1">Uncharacterized protein</fullName>
    </submittedName>
</protein>
<dbReference type="EMBL" id="CP006880">
    <property type="protein sequence ID" value="AJD45481.1"/>
    <property type="molecule type" value="Genomic_DNA"/>
</dbReference>
<dbReference type="HOGENOM" id="CLU_2901087_0_0_5"/>
<dbReference type="AlphaFoldDB" id="A0A0B4XEH5"/>
<dbReference type="Proteomes" id="UP000031368">
    <property type="component" value="Plasmid pRgalR602c"/>
</dbReference>
<evidence type="ECO:0000313" key="1">
    <source>
        <dbReference type="EMBL" id="AJD45481.1"/>
    </source>
</evidence>
<name>A0A0B4XEH5_9HYPH</name>
<gene>
    <name evidence="1" type="ORF">RGR602_PC01455</name>
</gene>
<sequence length="62" mass="6984">MGFLRNNLAKWFINKRFGRLLKQMVQGEVATAAGSSLTHLVANFLGDFAHNGKEHQRCPELN</sequence>
<geneLocation type="plasmid" evidence="1 2">
    <name>pRgalR602c</name>
</geneLocation>
<proteinExistence type="predicted"/>
<reference evidence="1 2" key="1">
    <citation type="submission" date="2013-11" db="EMBL/GenBank/DDBJ databases">
        <title>Complete genome sequence of Rhizobium gallicum bv. gallicum R602.</title>
        <authorList>
            <person name="Bustos P."/>
            <person name="Santamaria R.I."/>
            <person name="Lozano L."/>
            <person name="Acosta J.L."/>
            <person name="Ormeno-Orrillo E."/>
            <person name="Rogel M.A."/>
            <person name="Romero D."/>
            <person name="Cevallos M.A."/>
            <person name="Martinez-Romero E."/>
            <person name="Gonzalez V."/>
        </authorList>
    </citation>
    <scope>NUCLEOTIDE SEQUENCE [LARGE SCALE GENOMIC DNA]</scope>
    <source>
        <strain evidence="1 2">R602</strain>
        <plasmid evidence="1 2">pRgalR602c</plasmid>
    </source>
</reference>
<accession>A0A0B4XEH5</accession>